<feature type="transmembrane region" description="Helical" evidence="1">
    <location>
        <begin position="12"/>
        <end position="30"/>
    </location>
</feature>
<evidence type="ECO:0000256" key="1">
    <source>
        <dbReference type="SAM" id="Phobius"/>
    </source>
</evidence>
<dbReference type="Pfam" id="PF17479">
    <property type="entry name" value="DUF3048_C"/>
    <property type="match status" value="1"/>
</dbReference>
<feature type="domain" description="DUF3048" evidence="2">
    <location>
        <begin position="84"/>
        <end position="249"/>
    </location>
</feature>
<dbReference type="SUPFAM" id="SSF159774">
    <property type="entry name" value="YerB-like"/>
    <property type="match status" value="1"/>
</dbReference>
<evidence type="ECO:0000259" key="2">
    <source>
        <dbReference type="Pfam" id="PF11258"/>
    </source>
</evidence>
<keyword evidence="1" id="KW-0812">Transmembrane</keyword>
<dbReference type="AlphaFoldDB" id="A0A645AYU3"/>
<comment type="caution">
    <text evidence="4">The sequence shown here is derived from an EMBL/GenBank/DDBJ whole genome shotgun (WGS) entry which is preliminary data.</text>
</comment>
<sequence length="413" mass="46377">MNSKLIKISGNIGLFLILTGISYLLFDHFIPASSHSFLTSIKNNSQKNDQKSEVKSDSIYSGPKTKICPINGQLYTKEEEAIWSTRRPLMVMIENHEDSRPQSGLQGADIVYEAVAEGGITRFMGVFYCGVIAESESNKYDLGPVRSARTYFLDLASEYSDYPLYTHVGGANCSAATNGGPCTTNKKAQAIEQIASYGWNDKGTWGDLSQFSLSYKVCRREPERTGKVVATEHTMYCSTKELYNTAASRGLTNKTEAKNTSWDKNYRPWLFKQEDKSSTSPTASNISFDFWSGYKDYSVSWKYDAINNNYIRYNGGNEHVDFNTQKTITAKNIIVQFAKETRSIDEHLHNLYEVIGSGNGVLIQNGIKTDITWTKTNRVSRTIFKDKSGKEINFIPGNIWVEILPTGSEVSYN</sequence>
<dbReference type="Pfam" id="PF11258">
    <property type="entry name" value="DUF3048"/>
    <property type="match status" value="1"/>
</dbReference>
<evidence type="ECO:0000259" key="3">
    <source>
        <dbReference type="Pfam" id="PF17479"/>
    </source>
</evidence>
<protein>
    <submittedName>
        <fullName evidence="4">Putative lipoprotein YerB</fullName>
    </submittedName>
</protein>
<proteinExistence type="predicted"/>
<dbReference type="InterPro" id="IPR021416">
    <property type="entry name" value="DUF3048_N"/>
</dbReference>
<dbReference type="Gene3D" id="3.50.90.10">
    <property type="entry name" value="YerB-like"/>
    <property type="match status" value="1"/>
</dbReference>
<keyword evidence="1" id="KW-0472">Membrane</keyword>
<dbReference type="EMBL" id="VSSQ01016523">
    <property type="protein sequence ID" value="MPM57948.1"/>
    <property type="molecule type" value="Genomic_DNA"/>
</dbReference>
<feature type="domain" description="DUF3048" evidence="3">
    <location>
        <begin position="296"/>
        <end position="401"/>
    </location>
</feature>
<dbReference type="InterPro" id="IPR023158">
    <property type="entry name" value="YerB-like_sf"/>
</dbReference>
<accession>A0A645AYU3</accession>
<dbReference type="InterPro" id="IPR035328">
    <property type="entry name" value="DUF3048_C"/>
</dbReference>
<keyword evidence="4" id="KW-0449">Lipoprotein</keyword>
<reference evidence="4" key="1">
    <citation type="submission" date="2019-08" db="EMBL/GenBank/DDBJ databases">
        <authorList>
            <person name="Kucharzyk K."/>
            <person name="Murdoch R.W."/>
            <person name="Higgins S."/>
            <person name="Loffler F."/>
        </authorList>
    </citation>
    <scope>NUCLEOTIDE SEQUENCE</scope>
</reference>
<gene>
    <name evidence="4" type="primary">yerB_4</name>
    <name evidence="4" type="ORF">SDC9_104777</name>
</gene>
<keyword evidence="1" id="KW-1133">Transmembrane helix</keyword>
<name>A0A645AYU3_9ZZZZ</name>
<organism evidence="4">
    <name type="scientific">bioreactor metagenome</name>
    <dbReference type="NCBI Taxonomy" id="1076179"/>
    <lineage>
        <taxon>unclassified sequences</taxon>
        <taxon>metagenomes</taxon>
        <taxon>ecological metagenomes</taxon>
    </lineage>
</organism>
<evidence type="ECO:0000313" key="4">
    <source>
        <dbReference type="EMBL" id="MPM57948.1"/>
    </source>
</evidence>